<dbReference type="PANTHER" id="PTHR21461:SF69">
    <property type="entry name" value="GLYCOSYLTRANSFERASE FAMILY 92 PROTEIN"/>
    <property type="match status" value="1"/>
</dbReference>
<dbReference type="Proteomes" id="UP000324585">
    <property type="component" value="Unassembled WGS sequence"/>
</dbReference>
<evidence type="ECO:0000256" key="7">
    <source>
        <dbReference type="ARBA" id="ARBA00023136"/>
    </source>
</evidence>
<sequence>MAVCSPEQPPSGCAASRASAVTMFRRANKEPEQPARAAVNARHSPRTQTQLQVLARDRWRRKQAASYWGTAVLAGSALAMLACVPILVLLFTRIRPGAGVLSQVDSILPGNRKGPSPLDEQTTKAQPQSAERVSSENMLKPAGSIETDWMDAVKGETAQRMTAAPFIERAQCGSWQFGPYGKRNIKHLPIGAIESAWVVKAYRETSVKYEVAFFVNLAQNLRKHNLFMLDLKLALDIADSGERIPCDNGYESHATELNVIITCAVPSASRTEQLLETNFRVVGDLVDVDHPDHALRNLGLCLNEPLRAAREPTSALLERALSLDPTRGKLAVCLYMRNVRWRLLEWLTYHFAQGVDHIYIYKNEGDEFTDTFLHKFIEDGTVTIAKWAYAYTGVVYDRSQSTSINECLWTLRYKYEWIGVFDVDEFWVSRPDPKENLVQFLDRPELSNASAVRLSTIKHCFGPEYIAQAGPNLSERGIVSHVSLRSLTPDNWKNFIRPHLVGWAWIHAVQYLKAPMADWTSFSVDRPFFMHVQAVELLQKLGMKAWRSHTPDPSCVHAVEKSAAQLAVPNLEALVQRHWQEANRSSFELRSQPEWDKYYDLSQDFEPGPCTDRTQLRKCWLEVET</sequence>
<keyword evidence="6 9" id="KW-1133">Transmembrane helix</keyword>
<proteinExistence type="inferred from homology"/>
<gene>
    <name evidence="10" type="ORF">FVE85_7303</name>
</gene>
<evidence type="ECO:0000256" key="6">
    <source>
        <dbReference type="ARBA" id="ARBA00022989"/>
    </source>
</evidence>
<evidence type="ECO:0000256" key="8">
    <source>
        <dbReference type="SAM" id="MobiDB-lite"/>
    </source>
</evidence>
<keyword evidence="7 9" id="KW-0472">Membrane</keyword>
<evidence type="ECO:0000256" key="2">
    <source>
        <dbReference type="ARBA" id="ARBA00007647"/>
    </source>
</evidence>
<organism evidence="10 11">
    <name type="scientific">Porphyridium purpureum</name>
    <name type="common">Red alga</name>
    <name type="synonym">Porphyridium cruentum</name>
    <dbReference type="NCBI Taxonomy" id="35688"/>
    <lineage>
        <taxon>Eukaryota</taxon>
        <taxon>Rhodophyta</taxon>
        <taxon>Bangiophyceae</taxon>
        <taxon>Porphyridiales</taxon>
        <taxon>Porphyridiaceae</taxon>
        <taxon>Porphyridium</taxon>
    </lineage>
</organism>
<dbReference type="Pfam" id="PF01697">
    <property type="entry name" value="Glyco_transf_92"/>
    <property type="match status" value="1"/>
</dbReference>
<dbReference type="InterPro" id="IPR008166">
    <property type="entry name" value="Glyco_transf_92"/>
</dbReference>
<evidence type="ECO:0000256" key="9">
    <source>
        <dbReference type="SAM" id="Phobius"/>
    </source>
</evidence>
<dbReference type="PANTHER" id="PTHR21461">
    <property type="entry name" value="GLYCOSYLTRANSFERASE FAMILY 92 PROTEIN"/>
    <property type="match status" value="1"/>
</dbReference>
<dbReference type="OrthoDB" id="2526284at2759"/>
<accession>A0A5J4Z994</accession>
<keyword evidence="3" id="KW-0328">Glycosyltransferase</keyword>
<evidence type="ECO:0000313" key="11">
    <source>
        <dbReference type="Proteomes" id="UP000324585"/>
    </source>
</evidence>
<dbReference type="GO" id="GO:0005737">
    <property type="term" value="C:cytoplasm"/>
    <property type="evidence" value="ECO:0007669"/>
    <property type="project" value="TreeGrafter"/>
</dbReference>
<reference evidence="11" key="1">
    <citation type="journal article" date="2019" name="Nat. Commun.">
        <title>Expansion of phycobilisome linker gene families in mesophilic red algae.</title>
        <authorList>
            <person name="Lee J."/>
            <person name="Kim D."/>
            <person name="Bhattacharya D."/>
            <person name="Yoon H.S."/>
        </authorList>
    </citation>
    <scope>NUCLEOTIDE SEQUENCE [LARGE SCALE GENOMIC DNA]</scope>
    <source>
        <strain evidence="11">CCMP 1328</strain>
    </source>
</reference>
<feature type="region of interest" description="Disordered" evidence="8">
    <location>
        <begin position="104"/>
        <end position="137"/>
    </location>
</feature>
<dbReference type="GO" id="GO:0016020">
    <property type="term" value="C:membrane"/>
    <property type="evidence" value="ECO:0007669"/>
    <property type="project" value="UniProtKB-SubCell"/>
</dbReference>
<evidence type="ECO:0000256" key="3">
    <source>
        <dbReference type="ARBA" id="ARBA00022676"/>
    </source>
</evidence>
<keyword evidence="4 10" id="KW-0808">Transferase</keyword>
<comment type="similarity">
    <text evidence="2">Belongs to the glycosyltransferase 92 family.</text>
</comment>
<evidence type="ECO:0000256" key="1">
    <source>
        <dbReference type="ARBA" id="ARBA00004167"/>
    </source>
</evidence>
<dbReference type="EMBL" id="VRMN01000001">
    <property type="protein sequence ID" value="KAA8499718.1"/>
    <property type="molecule type" value="Genomic_DNA"/>
</dbReference>
<evidence type="ECO:0000256" key="4">
    <source>
        <dbReference type="ARBA" id="ARBA00022679"/>
    </source>
</evidence>
<evidence type="ECO:0000313" key="10">
    <source>
        <dbReference type="EMBL" id="KAA8499718.1"/>
    </source>
</evidence>
<comment type="subcellular location">
    <subcellularLocation>
        <location evidence="1">Membrane</location>
        <topology evidence="1">Single-pass membrane protein</topology>
    </subcellularLocation>
</comment>
<dbReference type="AlphaFoldDB" id="A0A5J4Z994"/>
<evidence type="ECO:0000256" key="5">
    <source>
        <dbReference type="ARBA" id="ARBA00022692"/>
    </source>
</evidence>
<protein>
    <submittedName>
        <fullName evidence="10">Glycosyltransferase family 92 protein</fullName>
    </submittedName>
</protein>
<keyword evidence="5 9" id="KW-0812">Transmembrane</keyword>
<name>A0A5J4Z994_PORPP</name>
<keyword evidence="11" id="KW-1185">Reference proteome</keyword>
<feature type="compositionally biased region" description="Polar residues" evidence="8">
    <location>
        <begin position="119"/>
        <end position="137"/>
    </location>
</feature>
<comment type="caution">
    <text evidence="10">The sequence shown here is derived from an EMBL/GenBank/DDBJ whole genome shotgun (WGS) entry which is preliminary data.</text>
</comment>
<dbReference type="GO" id="GO:0016757">
    <property type="term" value="F:glycosyltransferase activity"/>
    <property type="evidence" value="ECO:0007669"/>
    <property type="project" value="UniProtKB-KW"/>
</dbReference>
<feature type="transmembrane region" description="Helical" evidence="9">
    <location>
        <begin position="65"/>
        <end position="91"/>
    </location>
</feature>